<evidence type="ECO:0000256" key="2">
    <source>
        <dbReference type="ARBA" id="ARBA00022729"/>
    </source>
</evidence>
<dbReference type="PRINTS" id="PR01805">
    <property type="entry name" value="VACJLIPOPROT"/>
</dbReference>
<sequence length="273" mass="29904">MSEPTTTRTKLWLGLTLLAILLAGCASNPAQQDVYDPLESMNRKTFQFNEQVDRYVLQPLAQGWMFITPSSVREAIGNFFVNMTYPGVVLNDILQGKTVDAGRNLLRFTLNSTLGIAGLFDPASGLGLHHHPEDFGQTLAVWGSGPGPYLILPVLGPSNFRDTAGLPADLYSNGLTFALSSVAIRAGLSTLQAVNTRAQLDKAVRISREAAVDHYAFIRSAYQQQRLNQIYDGTPPFEELYDEDLFEEDLPPDEPSAQEDTEGSSEPLPANGR</sequence>
<dbReference type="AlphaFoldDB" id="A4BMV9"/>
<proteinExistence type="inferred from homology"/>
<organism evidence="5 6">
    <name type="scientific">Nitrococcus mobilis Nb-231</name>
    <dbReference type="NCBI Taxonomy" id="314278"/>
    <lineage>
        <taxon>Bacteria</taxon>
        <taxon>Pseudomonadati</taxon>
        <taxon>Pseudomonadota</taxon>
        <taxon>Gammaproteobacteria</taxon>
        <taxon>Chromatiales</taxon>
        <taxon>Ectothiorhodospiraceae</taxon>
        <taxon>Nitrococcus</taxon>
    </lineage>
</organism>
<accession>A4BMV9</accession>
<protein>
    <submittedName>
        <fullName evidence="5">VacJ-like lipoprotein</fullName>
    </submittedName>
</protein>
<dbReference type="GO" id="GO:0120010">
    <property type="term" value="P:intermembrane phospholipid transfer"/>
    <property type="evidence" value="ECO:0007669"/>
    <property type="project" value="TreeGrafter"/>
</dbReference>
<evidence type="ECO:0000313" key="5">
    <source>
        <dbReference type="EMBL" id="EAR22558.1"/>
    </source>
</evidence>
<feature type="chain" id="PRO_5002666676" evidence="4">
    <location>
        <begin position="33"/>
        <end position="273"/>
    </location>
</feature>
<dbReference type="PANTHER" id="PTHR30035:SF3">
    <property type="entry name" value="INTERMEMBRANE PHOSPHOLIPID TRANSPORT SYSTEM LIPOPROTEIN MLAA"/>
    <property type="match status" value="1"/>
</dbReference>
<gene>
    <name evidence="5" type="ORF">NB231_08908</name>
</gene>
<reference evidence="5 6" key="1">
    <citation type="submission" date="2006-02" db="EMBL/GenBank/DDBJ databases">
        <authorList>
            <person name="Waterbury J."/>
            <person name="Ferriera S."/>
            <person name="Johnson J."/>
            <person name="Kravitz S."/>
            <person name="Halpern A."/>
            <person name="Remington K."/>
            <person name="Beeson K."/>
            <person name="Tran B."/>
            <person name="Rogers Y.-H."/>
            <person name="Friedman R."/>
            <person name="Venter J.C."/>
        </authorList>
    </citation>
    <scope>NUCLEOTIDE SEQUENCE [LARGE SCALE GENOMIC DNA]</scope>
    <source>
        <strain evidence="5 6">Nb-231</strain>
    </source>
</reference>
<feature type="region of interest" description="Disordered" evidence="3">
    <location>
        <begin position="242"/>
        <end position="273"/>
    </location>
</feature>
<dbReference type="OrthoDB" id="9785326at2"/>
<dbReference type="STRING" id="314278.NB231_08908"/>
<keyword evidence="5" id="KW-0449">Lipoprotein</keyword>
<comment type="caution">
    <text evidence="5">The sequence shown here is derived from an EMBL/GenBank/DDBJ whole genome shotgun (WGS) entry which is preliminary data.</text>
</comment>
<evidence type="ECO:0000256" key="3">
    <source>
        <dbReference type="SAM" id="MobiDB-lite"/>
    </source>
</evidence>
<dbReference type="EMBL" id="AAOF01000002">
    <property type="protein sequence ID" value="EAR22558.1"/>
    <property type="molecule type" value="Genomic_DNA"/>
</dbReference>
<dbReference type="Proteomes" id="UP000003374">
    <property type="component" value="Unassembled WGS sequence"/>
</dbReference>
<dbReference type="Pfam" id="PF04333">
    <property type="entry name" value="MlaA"/>
    <property type="match status" value="1"/>
</dbReference>
<dbReference type="InterPro" id="IPR007428">
    <property type="entry name" value="MlaA"/>
</dbReference>
<evidence type="ECO:0000256" key="4">
    <source>
        <dbReference type="SAM" id="SignalP"/>
    </source>
</evidence>
<evidence type="ECO:0000313" key="6">
    <source>
        <dbReference type="Proteomes" id="UP000003374"/>
    </source>
</evidence>
<evidence type="ECO:0000256" key="1">
    <source>
        <dbReference type="ARBA" id="ARBA00010634"/>
    </source>
</evidence>
<feature type="compositionally biased region" description="Acidic residues" evidence="3">
    <location>
        <begin position="242"/>
        <end position="263"/>
    </location>
</feature>
<dbReference type="eggNOG" id="COG2853">
    <property type="taxonomic scope" value="Bacteria"/>
</dbReference>
<dbReference type="GO" id="GO:0016020">
    <property type="term" value="C:membrane"/>
    <property type="evidence" value="ECO:0007669"/>
    <property type="project" value="InterPro"/>
</dbReference>
<name>A4BMV9_9GAMM</name>
<keyword evidence="6" id="KW-1185">Reference proteome</keyword>
<dbReference type="HOGENOM" id="CLU_059326_3_1_6"/>
<dbReference type="RefSeq" id="WP_005001612.1">
    <property type="nucleotide sequence ID" value="NZ_CH672427.1"/>
</dbReference>
<dbReference type="PANTHER" id="PTHR30035">
    <property type="entry name" value="LIPOPROTEIN VACJ-RELATED"/>
    <property type="match status" value="1"/>
</dbReference>
<comment type="similarity">
    <text evidence="1">Belongs to the MlaA family.</text>
</comment>
<feature type="signal peptide" evidence="4">
    <location>
        <begin position="1"/>
        <end position="32"/>
    </location>
</feature>
<keyword evidence="2 4" id="KW-0732">Signal</keyword>